<evidence type="ECO:0008006" key="2">
    <source>
        <dbReference type="Google" id="ProtNLM"/>
    </source>
</evidence>
<feature type="non-terminal residue" evidence="1">
    <location>
        <position position="70"/>
    </location>
</feature>
<dbReference type="InterPro" id="IPR036188">
    <property type="entry name" value="FAD/NAD-bd_sf"/>
</dbReference>
<proteinExistence type="predicted"/>
<dbReference type="AlphaFoldDB" id="A0A383ERY4"/>
<gene>
    <name evidence="1" type="ORF">METZ01_LOCUS512057</name>
</gene>
<protein>
    <recommendedName>
        <fullName evidence="2">FAD-binding domain-containing protein</fullName>
    </recommendedName>
</protein>
<reference evidence="1" key="1">
    <citation type="submission" date="2018-05" db="EMBL/GenBank/DDBJ databases">
        <authorList>
            <person name="Lanie J.A."/>
            <person name="Ng W.-L."/>
            <person name="Kazmierczak K.M."/>
            <person name="Andrzejewski T.M."/>
            <person name="Davidsen T.M."/>
            <person name="Wayne K.J."/>
            <person name="Tettelin H."/>
            <person name="Glass J.I."/>
            <person name="Rusch D."/>
            <person name="Podicherti R."/>
            <person name="Tsui H.-C.T."/>
            <person name="Winkler M.E."/>
        </authorList>
    </citation>
    <scope>NUCLEOTIDE SEQUENCE</scope>
</reference>
<name>A0A383ERY4_9ZZZZ</name>
<organism evidence="1">
    <name type="scientific">marine metagenome</name>
    <dbReference type="NCBI Taxonomy" id="408172"/>
    <lineage>
        <taxon>unclassified sequences</taxon>
        <taxon>metagenomes</taxon>
        <taxon>ecological metagenomes</taxon>
    </lineage>
</organism>
<dbReference type="Gene3D" id="3.50.50.60">
    <property type="entry name" value="FAD/NAD(P)-binding domain"/>
    <property type="match status" value="1"/>
</dbReference>
<accession>A0A383ERY4</accession>
<sequence>MSGATLACALTTAGLRVAVIESRKAPTWNSKEYDLRVSAINLASENILATVGVWLGIQRKRVSLFHQIET</sequence>
<dbReference type="EMBL" id="UINC01228050">
    <property type="protein sequence ID" value="SVE59203.1"/>
    <property type="molecule type" value="Genomic_DNA"/>
</dbReference>
<evidence type="ECO:0000313" key="1">
    <source>
        <dbReference type="EMBL" id="SVE59203.1"/>
    </source>
</evidence>